<proteinExistence type="predicted"/>
<gene>
    <name evidence="1" type="ORF">CTRU02_211613</name>
</gene>
<organism evidence="1 2">
    <name type="scientific">Colletotrichum truncatum</name>
    <name type="common">Anthracnose fungus</name>
    <name type="synonym">Colletotrichum capsici</name>
    <dbReference type="NCBI Taxonomy" id="5467"/>
    <lineage>
        <taxon>Eukaryota</taxon>
        <taxon>Fungi</taxon>
        <taxon>Dikarya</taxon>
        <taxon>Ascomycota</taxon>
        <taxon>Pezizomycotina</taxon>
        <taxon>Sordariomycetes</taxon>
        <taxon>Hypocreomycetidae</taxon>
        <taxon>Glomerellales</taxon>
        <taxon>Glomerellaceae</taxon>
        <taxon>Colletotrichum</taxon>
        <taxon>Colletotrichum truncatum species complex</taxon>
    </lineage>
</organism>
<sequence>MAFSSKNIRSGWKATGLWPISIARPLMSPLLLENASKPSKPGYSTPMRASDGGKDENWASATSIVAWSTPKKTVDLYDQLSLFSKLDKDQQTQRLLFRKVQKGFDEKDYQLATAEKKIAMLEAEVEAGMVRKRRKVQMSPNSKFANIEAIHKAQIEAGEIEDSSDESSEPELPIKTGDSITVAGDESDL</sequence>
<accession>A0ACC3YL61</accession>
<evidence type="ECO:0000313" key="1">
    <source>
        <dbReference type="EMBL" id="KAL0932650.1"/>
    </source>
</evidence>
<comment type="caution">
    <text evidence="1">The sequence shown here is derived from an EMBL/GenBank/DDBJ whole genome shotgun (WGS) entry which is preliminary data.</text>
</comment>
<reference evidence="1 2" key="1">
    <citation type="journal article" date="2020" name="Phytopathology">
        <title>Genome Sequence Resources of Colletotrichum truncatum, C. plurivorum, C. musicola, and C. sojae: Four Species Pathogenic to Soybean (Glycine max).</title>
        <authorList>
            <person name="Rogerio F."/>
            <person name="Boufleur T.R."/>
            <person name="Ciampi-Guillardi M."/>
            <person name="Sukno S.A."/>
            <person name="Thon M.R."/>
            <person name="Massola Junior N.S."/>
            <person name="Baroncelli R."/>
        </authorList>
    </citation>
    <scope>NUCLEOTIDE SEQUENCE [LARGE SCALE GENOMIC DNA]</scope>
    <source>
        <strain evidence="1 2">CMES1059</strain>
    </source>
</reference>
<keyword evidence="2" id="KW-1185">Reference proteome</keyword>
<evidence type="ECO:0000313" key="2">
    <source>
        <dbReference type="Proteomes" id="UP000805649"/>
    </source>
</evidence>
<dbReference type="Proteomes" id="UP000805649">
    <property type="component" value="Unassembled WGS sequence"/>
</dbReference>
<dbReference type="EMBL" id="VUJX02000008">
    <property type="protein sequence ID" value="KAL0932650.1"/>
    <property type="molecule type" value="Genomic_DNA"/>
</dbReference>
<name>A0ACC3YL61_COLTU</name>
<protein>
    <submittedName>
        <fullName evidence="1">Transposase</fullName>
    </submittedName>
</protein>